<dbReference type="GO" id="GO:0006355">
    <property type="term" value="P:regulation of DNA-templated transcription"/>
    <property type="evidence" value="ECO:0007669"/>
    <property type="project" value="InterPro"/>
</dbReference>
<dbReference type="SUPFAM" id="SSF47598">
    <property type="entry name" value="Ribbon-helix-helix"/>
    <property type="match status" value="1"/>
</dbReference>
<dbReference type="Proteomes" id="UP000270261">
    <property type="component" value="Unassembled WGS sequence"/>
</dbReference>
<comment type="caution">
    <text evidence="1">The sequence shown here is derived from an EMBL/GenBank/DDBJ whole genome shotgun (WGS) entry which is preliminary data.</text>
</comment>
<dbReference type="InterPro" id="IPR010985">
    <property type="entry name" value="Ribbon_hlx_hlx"/>
</dbReference>
<proteinExistence type="predicted"/>
<reference evidence="1 2" key="1">
    <citation type="submission" date="2018-11" db="EMBL/GenBank/DDBJ databases">
        <title>Genome sequencing of Lautropia sp. KCOM 2505 (= ChDC F240).</title>
        <authorList>
            <person name="Kook J.-K."/>
            <person name="Park S.-N."/>
            <person name="Lim Y.K."/>
        </authorList>
    </citation>
    <scope>NUCLEOTIDE SEQUENCE [LARGE SCALE GENOMIC DNA]</scope>
    <source>
        <strain evidence="1 2">KCOM 2505</strain>
    </source>
</reference>
<protein>
    <submittedName>
        <fullName evidence="1">CopG family transcriptional regulator</fullName>
    </submittedName>
</protein>
<gene>
    <name evidence="1" type="ORF">EHV23_00535</name>
</gene>
<keyword evidence="2" id="KW-1185">Reference proteome</keyword>
<dbReference type="AlphaFoldDB" id="A0A3R8NSH1"/>
<organism evidence="1 2">
    <name type="scientific">Lautropia dentalis</name>
    <dbReference type="NCBI Taxonomy" id="2490857"/>
    <lineage>
        <taxon>Bacteria</taxon>
        <taxon>Pseudomonadati</taxon>
        <taxon>Pseudomonadota</taxon>
        <taxon>Betaproteobacteria</taxon>
        <taxon>Burkholderiales</taxon>
        <taxon>Burkholderiaceae</taxon>
        <taxon>Lautropia</taxon>
    </lineage>
</organism>
<sequence length="75" mass="8630">MPTSINLTPEIEQRLDFLASLTGQSRAYYLQKAIEQGLEDMEDYYRAEAVMARVRRGEEKIYSAAEVRQDLGLDD</sequence>
<evidence type="ECO:0000313" key="1">
    <source>
        <dbReference type="EMBL" id="RRN44816.1"/>
    </source>
</evidence>
<accession>A0A3R8NSH1</accession>
<evidence type="ECO:0000313" key="2">
    <source>
        <dbReference type="Proteomes" id="UP000270261"/>
    </source>
</evidence>
<name>A0A3R8NSH1_9BURK</name>
<dbReference type="EMBL" id="RRUE01000001">
    <property type="protein sequence ID" value="RRN44816.1"/>
    <property type="molecule type" value="Genomic_DNA"/>
</dbReference>
<dbReference type="RefSeq" id="WP_125094248.1">
    <property type="nucleotide sequence ID" value="NZ_RRUE01000001.1"/>
</dbReference>
<dbReference type="OrthoDB" id="9812023at2"/>